<protein>
    <recommendedName>
        <fullName evidence="4">DUF3618 domain-containing protein</fullName>
    </recommendedName>
</protein>
<comment type="caution">
    <text evidence="2">The sequence shown here is derived from an EMBL/GenBank/DDBJ whole genome shotgun (WGS) entry which is preliminary data.</text>
</comment>
<sequence length="60" mass="6110">MNLGKLGDVAVGAAGDVAGSVVDPKAGAVRLRSAVTPRAVVMLAAGLFLGYLLARSRRHH</sequence>
<keyword evidence="3" id="KW-1185">Reference proteome</keyword>
<name>A0ABQ4J8B1_9ACTN</name>
<accession>A0ABQ4J8B1</accession>
<dbReference type="Proteomes" id="UP000653076">
    <property type="component" value="Unassembled WGS sequence"/>
</dbReference>
<organism evidence="2 3">
    <name type="scientific">Micromonospora qiuiae</name>
    <dbReference type="NCBI Taxonomy" id="502268"/>
    <lineage>
        <taxon>Bacteria</taxon>
        <taxon>Bacillati</taxon>
        <taxon>Actinomycetota</taxon>
        <taxon>Actinomycetes</taxon>
        <taxon>Micromonosporales</taxon>
        <taxon>Micromonosporaceae</taxon>
        <taxon>Micromonospora</taxon>
    </lineage>
</organism>
<proteinExistence type="predicted"/>
<evidence type="ECO:0008006" key="4">
    <source>
        <dbReference type="Google" id="ProtNLM"/>
    </source>
</evidence>
<evidence type="ECO:0000313" key="3">
    <source>
        <dbReference type="Proteomes" id="UP000653076"/>
    </source>
</evidence>
<gene>
    <name evidence="2" type="ORF">Vqi01_15550</name>
</gene>
<keyword evidence="1" id="KW-0472">Membrane</keyword>
<feature type="transmembrane region" description="Helical" evidence="1">
    <location>
        <begin position="35"/>
        <end position="54"/>
    </location>
</feature>
<dbReference type="RefSeq" id="WP_204033915.1">
    <property type="nucleotide sequence ID" value="NZ_BOPC01000020.1"/>
</dbReference>
<keyword evidence="1" id="KW-0812">Transmembrane</keyword>
<evidence type="ECO:0000256" key="1">
    <source>
        <dbReference type="SAM" id="Phobius"/>
    </source>
</evidence>
<reference evidence="2 3" key="1">
    <citation type="submission" date="2021-01" db="EMBL/GenBank/DDBJ databases">
        <title>Whole genome shotgun sequence of Verrucosispora qiuiae NBRC 106684.</title>
        <authorList>
            <person name="Komaki H."/>
            <person name="Tamura T."/>
        </authorList>
    </citation>
    <scope>NUCLEOTIDE SEQUENCE [LARGE SCALE GENOMIC DNA]</scope>
    <source>
        <strain evidence="2 3">NBRC 106684</strain>
    </source>
</reference>
<keyword evidence="1" id="KW-1133">Transmembrane helix</keyword>
<evidence type="ECO:0000313" key="2">
    <source>
        <dbReference type="EMBL" id="GIJ26393.1"/>
    </source>
</evidence>
<dbReference type="EMBL" id="BOPC01000020">
    <property type="protein sequence ID" value="GIJ26393.1"/>
    <property type="molecule type" value="Genomic_DNA"/>
</dbReference>